<accession>A0A8X7BJH3</accession>
<dbReference type="Proteomes" id="UP000887159">
    <property type="component" value="Unassembled WGS sequence"/>
</dbReference>
<sequence>MRGLAARRLFRIPPFREGTIHLQTSMFSPEFKPTPNVTAVSVSNYYTGWATIEEVVDLVRQINIEVVRDEVLELPNYHNQELAFVELIEMLSMTESLSLIEN</sequence>
<organism evidence="1 2">
    <name type="scientific">Trichonephila clavipes</name>
    <name type="common">Golden silk orbweaver</name>
    <name type="synonym">Nephila clavipes</name>
    <dbReference type="NCBI Taxonomy" id="2585209"/>
    <lineage>
        <taxon>Eukaryota</taxon>
        <taxon>Metazoa</taxon>
        <taxon>Ecdysozoa</taxon>
        <taxon>Arthropoda</taxon>
        <taxon>Chelicerata</taxon>
        <taxon>Arachnida</taxon>
        <taxon>Araneae</taxon>
        <taxon>Araneomorphae</taxon>
        <taxon>Entelegynae</taxon>
        <taxon>Araneoidea</taxon>
        <taxon>Nephilidae</taxon>
        <taxon>Trichonephila</taxon>
    </lineage>
</organism>
<dbReference type="AlphaFoldDB" id="A0A8X7BJH3"/>
<evidence type="ECO:0000313" key="1">
    <source>
        <dbReference type="EMBL" id="GFY32674.1"/>
    </source>
</evidence>
<gene>
    <name evidence="1" type="ORF">TNCV_4637811</name>
</gene>
<protein>
    <submittedName>
        <fullName evidence="1">Uncharacterized protein</fullName>
    </submittedName>
</protein>
<evidence type="ECO:0000313" key="2">
    <source>
        <dbReference type="Proteomes" id="UP000887159"/>
    </source>
</evidence>
<comment type="caution">
    <text evidence="1">The sequence shown here is derived from an EMBL/GenBank/DDBJ whole genome shotgun (WGS) entry which is preliminary data.</text>
</comment>
<reference evidence="1" key="1">
    <citation type="submission" date="2020-08" db="EMBL/GenBank/DDBJ databases">
        <title>Multicomponent nature underlies the extraordinary mechanical properties of spider dragline silk.</title>
        <authorList>
            <person name="Kono N."/>
            <person name="Nakamura H."/>
            <person name="Mori M."/>
            <person name="Yoshida Y."/>
            <person name="Ohtoshi R."/>
            <person name="Malay A.D."/>
            <person name="Moran D.A.P."/>
            <person name="Tomita M."/>
            <person name="Numata K."/>
            <person name="Arakawa K."/>
        </authorList>
    </citation>
    <scope>NUCLEOTIDE SEQUENCE</scope>
</reference>
<name>A0A8X7BJH3_TRICX</name>
<dbReference type="EMBL" id="BMAU01021404">
    <property type="protein sequence ID" value="GFY32674.1"/>
    <property type="molecule type" value="Genomic_DNA"/>
</dbReference>
<proteinExistence type="predicted"/>
<keyword evidence="2" id="KW-1185">Reference proteome</keyword>